<reference evidence="1" key="1">
    <citation type="submission" date="2018-02" db="EMBL/GenBank/DDBJ databases">
        <title>Rhizophora mucronata_Transcriptome.</title>
        <authorList>
            <person name="Meera S.P."/>
            <person name="Sreeshan A."/>
            <person name="Augustine A."/>
        </authorList>
    </citation>
    <scope>NUCLEOTIDE SEQUENCE</scope>
    <source>
        <tissue evidence="1">Leaf</tissue>
    </source>
</reference>
<dbReference type="EMBL" id="GGEC01082674">
    <property type="protein sequence ID" value="MBX63158.1"/>
    <property type="molecule type" value="Transcribed_RNA"/>
</dbReference>
<evidence type="ECO:0000313" key="1">
    <source>
        <dbReference type="EMBL" id="MBX63158.1"/>
    </source>
</evidence>
<accession>A0A2P2Q846</accession>
<organism evidence="1">
    <name type="scientific">Rhizophora mucronata</name>
    <name type="common">Asiatic mangrove</name>
    <dbReference type="NCBI Taxonomy" id="61149"/>
    <lineage>
        <taxon>Eukaryota</taxon>
        <taxon>Viridiplantae</taxon>
        <taxon>Streptophyta</taxon>
        <taxon>Embryophyta</taxon>
        <taxon>Tracheophyta</taxon>
        <taxon>Spermatophyta</taxon>
        <taxon>Magnoliopsida</taxon>
        <taxon>eudicotyledons</taxon>
        <taxon>Gunneridae</taxon>
        <taxon>Pentapetalae</taxon>
        <taxon>rosids</taxon>
        <taxon>fabids</taxon>
        <taxon>Malpighiales</taxon>
        <taxon>Rhizophoraceae</taxon>
        <taxon>Rhizophora</taxon>
    </lineage>
</organism>
<dbReference type="AlphaFoldDB" id="A0A2P2Q846"/>
<sequence length="60" mass="7705">MLYETLMSRYMHVYSRIFVPWTHFYYSSVCNVDGLELDYRHELRRFLCYYHFSKERKLYF</sequence>
<name>A0A2P2Q846_RHIMU</name>
<protein>
    <submittedName>
        <fullName evidence="1">Uncharacterized protein</fullName>
    </submittedName>
</protein>
<proteinExistence type="predicted"/>